<evidence type="ECO:0000256" key="3">
    <source>
        <dbReference type="ARBA" id="ARBA00010790"/>
    </source>
</evidence>
<dbReference type="InterPro" id="IPR016163">
    <property type="entry name" value="Ald_DH_C"/>
</dbReference>
<evidence type="ECO:0000259" key="9">
    <source>
        <dbReference type="PROSITE" id="PS00624"/>
    </source>
</evidence>
<keyword evidence="4" id="KW-0285">Flavoprotein</keyword>
<reference evidence="10 11" key="1">
    <citation type="submission" date="2020-04" db="EMBL/GenBank/DDBJ databases">
        <authorList>
            <person name="De Canck E."/>
        </authorList>
    </citation>
    <scope>NUCLEOTIDE SEQUENCE [LARGE SCALE GENOMIC DNA]</scope>
    <source>
        <strain evidence="10 11">LMG 28688</strain>
    </source>
</reference>
<dbReference type="PANTHER" id="PTHR11552">
    <property type="entry name" value="GLUCOSE-METHANOL-CHOLINE GMC OXIDOREDUCTASE"/>
    <property type="match status" value="1"/>
</dbReference>
<accession>A0A6J5GWL9</accession>
<dbReference type="EMBL" id="CADIKL010000058">
    <property type="protein sequence ID" value="CAB3808378.1"/>
    <property type="molecule type" value="Genomic_DNA"/>
</dbReference>
<dbReference type="SUPFAM" id="SSF53720">
    <property type="entry name" value="ALDH-like"/>
    <property type="match status" value="1"/>
</dbReference>
<name>A0A6J5GWL9_9BURK</name>
<evidence type="ECO:0000256" key="6">
    <source>
        <dbReference type="ARBA" id="ARBA00023002"/>
    </source>
</evidence>
<dbReference type="InterPro" id="IPR000172">
    <property type="entry name" value="GMC_OxRdtase_N"/>
</dbReference>
<dbReference type="GO" id="GO:0050660">
    <property type="term" value="F:flavin adenine dinucleotide binding"/>
    <property type="evidence" value="ECO:0007669"/>
    <property type="project" value="InterPro"/>
</dbReference>
<dbReference type="PANTHER" id="PTHR11552:SF147">
    <property type="entry name" value="CHOLINE DEHYDROGENASE, MITOCHONDRIAL"/>
    <property type="match status" value="1"/>
</dbReference>
<comment type="similarity">
    <text evidence="2 8">Belongs to the aldehyde dehydrogenase family.</text>
</comment>
<keyword evidence="5" id="KW-0274">FAD</keyword>
<dbReference type="SUPFAM" id="SSF51905">
    <property type="entry name" value="FAD/NAD(P)-binding domain"/>
    <property type="match status" value="1"/>
</dbReference>
<dbReference type="InterPro" id="IPR029510">
    <property type="entry name" value="Ald_DH_CS_GLU"/>
</dbReference>
<dbReference type="EC" id="1.2.1.8" evidence="10"/>
<dbReference type="SUPFAM" id="SSF54373">
    <property type="entry name" value="FAD-linked reductases, C-terminal domain"/>
    <property type="match status" value="1"/>
</dbReference>
<feature type="domain" description="Glucose-methanol-choline oxidoreductase N-terminal" evidence="9">
    <location>
        <begin position="764"/>
        <end position="778"/>
    </location>
</feature>
<dbReference type="FunFam" id="3.40.309.10:FF:000012">
    <property type="entry name" value="Betaine aldehyde dehydrogenase"/>
    <property type="match status" value="1"/>
</dbReference>
<evidence type="ECO:0000256" key="1">
    <source>
        <dbReference type="ARBA" id="ARBA00001974"/>
    </source>
</evidence>
<dbReference type="Proteomes" id="UP000494119">
    <property type="component" value="Unassembled WGS sequence"/>
</dbReference>
<dbReference type="PROSITE" id="PS00687">
    <property type="entry name" value="ALDEHYDE_DEHYDR_GLU"/>
    <property type="match status" value="1"/>
</dbReference>
<dbReference type="AlphaFoldDB" id="A0A6J5GWL9"/>
<gene>
    <name evidence="10" type="primary">betA_4</name>
    <name evidence="10" type="ORF">LMG28688_06745</name>
</gene>
<proteinExistence type="inferred from homology"/>
<evidence type="ECO:0000256" key="8">
    <source>
        <dbReference type="RuleBase" id="RU003345"/>
    </source>
</evidence>
<dbReference type="InterPro" id="IPR016162">
    <property type="entry name" value="Ald_DH_N"/>
</dbReference>
<dbReference type="InterPro" id="IPR012132">
    <property type="entry name" value="GMC_OxRdtase"/>
</dbReference>
<dbReference type="Gene3D" id="3.30.410.40">
    <property type="match status" value="1"/>
</dbReference>
<evidence type="ECO:0000256" key="2">
    <source>
        <dbReference type="ARBA" id="ARBA00009986"/>
    </source>
</evidence>
<dbReference type="Gene3D" id="3.50.50.60">
    <property type="entry name" value="FAD/NAD(P)-binding domain"/>
    <property type="match status" value="1"/>
</dbReference>
<keyword evidence="11" id="KW-1185">Reference proteome</keyword>
<evidence type="ECO:0000256" key="7">
    <source>
        <dbReference type="PROSITE-ProRule" id="PRU10007"/>
    </source>
</evidence>
<organism evidence="10 11">
    <name type="scientific">Paraburkholderia caffeinitolerans</name>
    <dbReference type="NCBI Taxonomy" id="1723730"/>
    <lineage>
        <taxon>Bacteria</taxon>
        <taxon>Pseudomonadati</taxon>
        <taxon>Pseudomonadota</taxon>
        <taxon>Betaproteobacteria</taxon>
        <taxon>Burkholderiales</taxon>
        <taxon>Burkholderiaceae</taxon>
        <taxon>Paraburkholderia</taxon>
    </lineage>
</organism>
<keyword evidence="6 8" id="KW-0560">Oxidoreductase</keyword>
<sequence>MEQSKAGFLVAAFAEFFPGATEIGSYVGGTLIPGSGDDIQLFDPATGEESITYRDAGADVVALACVAAQEAQKIWWGMTHAARGRTLFAVAAKIRANGEALARLESISTGKPIRDSRREAEMIAEMFEFYAGWADKFYGNVIPVPTTHLNYTRREPFGTILHVTPWNIPILSFGWQVAPTVATGNAALLKPSELTPFTSLAVAALAEQAGLPVGLVNVLAGYGHTTAQAAIADPIVRKVVFIGSPATGARIAEAAAEHLIPCILELGGKSANIVFDDAGLDTAALGAQAAVYSGSGQSCTAGSRLLVQRGVYDQLVEKVAAGARGLRVGHPLEPSTEIGPITNRNQYEHIKRMIAIGIGEGAQLAAGSASFDAGGYFVAPTLFTGVSNTMQVARTEIFGPVITAIPFDSEEEAITIANDSEFGLAGAVWTTDVARAHRVASQVDAGTFWINGYRSVHVSSPFGGYKNSGYGRTSGIEALYEYTQTKSIWVQTHGRTCLTRSEAIAKMEHAETFDYVVIGAGSSGATLATRLAERNAGSVLLLEAGAPRDRDFWVQVPIGVAKLLQDDRYVWKFNTEPQRGLADQTVYWPRGRMPGGSSSVNGMIYVRGEPAEFDHWAELGNRGWDYGSLLPYFRRLETAAIGDGAYRGRSGPIHVSSLADQYPNPLSNAFIAACESAGIPTTADYNGAAYEGVSYLQLSTGGGRRCSTAVGYLRGRRQPNLHLVTEALATRLLFDGDRVTGVDYLQGGQTRRAMAAREVIVSAGPIKSPQLLELSGIGDTGRLQALGIPVRQHLPGVGENLIDHVQSRLTFECTREITLNEVMYSPLRQALMGARYLVTRRGIMATPAVTAHALARSGPQHARPNVKIQIGHISGSDRYAGKGFGLDAFPGFNVGFFQLRPESRGHLHVRSTDPLDDPVIEPRYLSCEMDRQAMLDALRMSRTIVRQPGMAAFVERETRPGIDVRDDEGLLQYIRKSGQTSWHPIGTCKMGVDAMAVVDPELNVRGVRGLRVADSSVMPTMCSPNTNAASIMIGEKAADLVLSAHPPGRP</sequence>
<evidence type="ECO:0000313" key="11">
    <source>
        <dbReference type="Proteomes" id="UP000494119"/>
    </source>
</evidence>
<dbReference type="InterPro" id="IPR007867">
    <property type="entry name" value="GMC_OxRtase_C"/>
</dbReference>
<dbReference type="GO" id="GO:0008802">
    <property type="term" value="F:betaine-aldehyde dehydrogenase (NAD+) activity"/>
    <property type="evidence" value="ECO:0007669"/>
    <property type="project" value="UniProtKB-EC"/>
</dbReference>
<protein>
    <submittedName>
        <fullName evidence="10">Oxygen-dependent choline dehydrogenase</fullName>
        <ecNumber evidence="10">1.2.1.8</ecNumber>
    </submittedName>
</protein>
<dbReference type="Gene3D" id="3.40.605.10">
    <property type="entry name" value="Aldehyde Dehydrogenase, Chain A, domain 1"/>
    <property type="match status" value="1"/>
</dbReference>
<dbReference type="Pfam" id="PF00171">
    <property type="entry name" value="Aldedh"/>
    <property type="match status" value="1"/>
</dbReference>
<dbReference type="Gene3D" id="3.40.309.10">
    <property type="entry name" value="Aldehyde Dehydrogenase, Chain A, domain 2"/>
    <property type="match status" value="1"/>
</dbReference>
<dbReference type="InterPro" id="IPR015590">
    <property type="entry name" value="Aldehyde_DH_dom"/>
</dbReference>
<dbReference type="GO" id="GO:0016614">
    <property type="term" value="F:oxidoreductase activity, acting on CH-OH group of donors"/>
    <property type="evidence" value="ECO:0007669"/>
    <property type="project" value="InterPro"/>
</dbReference>
<evidence type="ECO:0000256" key="4">
    <source>
        <dbReference type="ARBA" id="ARBA00022630"/>
    </source>
</evidence>
<dbReference type="InterPro" id="IPR016161">
    <property type="entry name" value="Ald_DH/histidinol_DH"/>
</dbReference>
<comment type="similarity">
    <text evidence="3">Belongs to the GMC oxidoreductase family.</text>
</comment>
<dbReference type="Pfam" id="PF00732">
    <property type="entry name" value="GMC_oxred_N"/>
    <property type="match status" value="1"/>
</dbReference>
<dbReference type="InterPro" id="IPR036188">
    <property type="entry name" value="FAD/NAD-bd_sf"/>
</dbReference>
<dbReference type="Pfam" id="PF05199">
    <property type="entry name" value="GMC_oxred_C"/>
    <property type="match status" value="1"/>
</dbReference>
<comment type="cofactor">
    <cofactor evidence="1">
        <name>FAD</name>
        <dbReference type="ChEBI" id="CHEBI:57692"/>
    </cofactor>
</comment>
<feature type="active site" evidence="7">
    <location>
        <position position="265"/>
    </location>
</feature>
<dbReference type="FunFam" id="3.40.605.10:FF:000007">
    <property type="entry name" value="NAD/NADP-dependent betaine aldehyde dehydrogenase"/>
    <property type="match status" value="1"/>
</dbReference>
<evidence type="ECO:0000256" key="5">
    <source>
        <dbReference type="ARBA" id="ARBA00022827"/>
    </source>
</evidence>
<evidence type="ECO:0000313" key="10">
    <source>
        <dbReference type="EMBL" id="CAB3808378.1"/>
    </source>
</evidence>
<dbReference type="PROSITE" id="PS00624">
    <property type="entry name" value="GMC_OXRED_2"/>
    <property type="match status" value="1"/>
</dbReference>